<protein>
    <recommendedName>
        <fullName evidence="2">SbsC C-terminal domain-containing protein</fullName>
    </recommendedName>
</protein>
<keyword evidence="1" id="KW-0732">Signal</keyword>
<sequence length="340" mass="38733">MNAKKLLPSILSFFLLLSLVTPSIEVSAAVSPAYAESLVKIAETNGTKLKKQISYEYNKALTYPDMKLFNQTKDSYAKALKAVSSLKNGTTKTNLQSRLATNVKLHIDRAVAYIDALTGGKKIEALTKDLRHQVDNEILMLPRTSEYYHKLSFEIRKQAILLYRVYGKSTRDAILAKYKAPGEAVKNELAHFVTVYDLVQSANNELSYEEVDIYYIIDLLVAANDMLSTIKPDHVQMALQSDIVKIVQEFSAISEYEFEGPMFDTVFSEDFYQTSLVVNFDMMTHIEKVPYELESPFVYNQTQIISFEFIGYEYTVFIYPYDSTPGASPRFYILDISFIQ</sequence>
<feature type="chain" id="PRO_5047013818" description="SbsC C-terminal domain-containing protein" evidence="1">
    <location>
        <begin position="29"/>
        <end position="340"/>
    </location>
</feature>
<gene>
    <name evidence="3" type="ORF">IMZ08_03920</name>
</gene>
<feature type="signal peptide" evidence="1">
    <location>
        <begin position="1"/>
        <end position="28"/>
    </location>
</feature>
<dbReference type="Gene3D" id="1.20.58.780">
    <property type="match status" value="1"/>
</dbReference>
<organism evidence="3 4">
    <name type="scientific">Litchfieldia luteola</name>
    <dbReference type="NCBI Taxonomy" id="682179"/>
    <lineage>
        <taxon>Bacteria</taxon>
        <taxon>Bacillati</taxon>
        <taxon>Bacillota</taxon>
        <taxon>Bacilli</taxon>
        <taxon>Bacillales</taxon>
        <taxon>Bacillaceae</taxon>
        <taxon>Litchfieldia</taxon>
    </lineage>
</organism>
<evidence type="ECO:0000256" key="1">
    <source>
        <dbReference type="SAM" id="SignalP"/>
    </source>
</evidence>
<dbReference type="Pfam" id="PF18058">
    <property type="entry name" value="SbsC_C"/>
    <property type="match status" value="1"/>
</dbReference>
<evidence type="ECO:0000313" key="3">
    <source>
        <dbReference type="EMBL" id="MBE4907205.1"/>
    </source>
</evidence>
<dbReference type="EMBL" id="JADCLJ010000007">
    <property type="protein sequence ID" value="MBE4907205.1"/>
    <property type="molecule type" value="Genomic_DNA"/>
</dbReference>
<comment type="caution">
    <text evidence="3">The sequence shown here is derived from an EMBL/GenBank/DDBJ whole genome shotgun (WGS) entry which is preliminary data.</text>
</comment>
<dbReference type="InterPro" id="IPR041378">
    <property type="entry name" value="S-layer_SbsC_C"/>
</dbReference>
<dbReference type="Proteomes" id="UP001516662">
    <property type="component" value="Unassembled WGS sequence"/>
</dbReference>
<reference evidence="3 4" key="1">
    <citation type="submission" date="2020-10" db="EMBL/GenBank/DDBJ databases">
        <title>Bacillus sp. HD4P25, an endophyte from a halophyte.</title>
        <authorList>
            <person name="Sun J.-Q."/>
        </authorList>
    </citation>
    <scope>NUCLEOTIDE SEQUENCE [LARGE SCALE GENOMIC DNA]</scope>
    <source>
        <strain evidence="3 4">YIM 93174</strain>
    </source>
</reference>
<dbReference type="RefSeq" id="WP_193534678.1">
    <property type="nucleotide sequence ID" value="NZ_JADCLJ010000007.1"/>
</dbReference>
<accession>A0ABR9QFE3</accession>
<proteinExistence type="predicted"/>
<name>A0ABR9QFE3_9BACI</name>
<evidence type="ECO:0000313" key="4">
    <source>
        <dbReference type="Proteomes" id="UP001516662"/>
    </source>
</evidence>
<evidence type="ECO:0000259" key="2">
    <source>
        <dbReference type="Pfam" id="PF18058"/>
    </source>
</evidence>
<feature type="domain" description="SbsC C-terminal" evidence="2">
    <location>
        <begin position="50"/>
        <end position="183"/>
    </location>
</feature>
<keyword evidence="4" id="KW-1185">Reference proteome</keyword>